<evidence type="ECO:0000313" key="2">
    <source>
        <dbReference type="Proteomes" id="UP000824205"/>
    </source>
</evidence>
<dbReference type="InterPro" id="IPR036412">
    <property type="entry name" value="HAD-like_sf"/>
</dbReference>
<dbReference type="InterPro" id="IPR023198">
    <property type="entry name" value="PGP-like_dom2"/>
</dbReference>
<dbReference type="SUPFAM" id="SSF56784">
    <property type="entry name" value="HAD-like"/>
    <property type="match status" value="1"/>
</dbReference>
<dbReference type="PANTHER" id="PTHR46191:SF2">
    <property type="entry name" value="HALOACID DEHALOGENASE-LIKE HYDROLASE DOMAIN-CONTAINING PROTEIN 3"/>
    <property type="match status" value="1"/>
</dbReference>
<name>A0A9D1RH58_9FIRM</name>
<dbReference type="InterPro" id="IPR023214">
    <property type="entry name" value="HAD_sf"/>
</dbReference>
<sequence>MKYPKMILFDYGHTLLYEPGWNSVRGNEELLKYVTKNPNNCTLDDVRKGAELIFGKHIECIRKTGYDISGQIGNKVLYEYLGIEFSLTPLEMETVFWSGASMGAIMPDADKMLDYINKNGIRSAVISNLLWSGAALTERLNRLLPNNQFEFVMTSSDYFMRKPNRILFDIAARKAGVTSDEIWYCGDDPQADIEGAAQVGIYPVWYDNDTDKDCKGRSNEQLPQCEHLHIHEWNEMIDLLEKTKT</sequence>
<dbReference type="GO" id="GO:0016787">
    <property type="term" value="F:hydrolase activity"/>
    <property type="evidence" value="ECO:0007669"/>
    <property type="project" value="UniProtKB-KW"/>
</dbReference>
<dbReference type="EMBL" id="DXGE01000034">
    <property type="protein sequence ID" value="HIW86486.1"/>
    <property type="molecule type" value="Genomic_DNA"/>
</dbReference>
<proteinExistence type="predicted"/>
<dbReference type="AlphaFoldDB" id="A0A9D1RH58"/>
<dbReference type="InterPro" id="IPR041492">
    <property type="entry name" value="HAD_2"/>
</dbReference>
<gene>
    <name evidence="1" type="ORF">IAA48_08340</name>
</gene>
<reference evidence="1" key="2">
    <citation type="submission" date="2021-04" db="EMBL/GenBank/DDBJ databases">
        <authorList>
            <person name="Gilroy R."/>
        </authorList>
    </citation>
    <scope>NUCLEOTIDE SEQUENCE</scope>
    <source>
        <strain evidence="1">421</strain>
    </source>
</reference>
<dbReference type="Gene3D" id="1.10.150.240">
    <property type="entry name" value="Putative phosphatase, domain 2"/>
    <property type="match status" value="1"/>
</dbReference>
<dbReference type="InterPro" id="IPR051828">
    <property type="entry name" value="HAD-like_hydrolase_domain"/>
</dbReference>
<accession>A0A9D1RH58</accession>
<comment type="caution">
    <text evidence="1">The sequence shown here is derived from an EMBL/GenBank/DDBJ whole genome shotgun (WGS) entry which is preliminary data.</text>
</comment>
<evidence type="ECO:0000313" key="1">
    <source>
        <dbReference type="EMBL" id="HIW86486.1"/>
    </source>
</evidence>
<dbReference type="PANTHER" id="PTHR46191">
    <property type="match status" value="1"/>
</dbReference>
<dbReference type="NCBIfam" id="TIGR01549">
    <property type="entry name" value="HAD-SF-IA-v1"/>
    <property type="match status" value="1"/>
</dbReference>
<dbReference type="Gene3D" id="3.40.50.1000">
    <property type="entry name" value="HAD superfamily/HAD-like"/>
    <property type="match status" value="1"/>
</dbReference>
<dbReference type="Pfam" id="PF13419">
    <property type="entry name" value="HAD_2"/>
    <property type="match status" value="1"/>
</dbReference>
<dbReference type="Proteomes" id="UP000824205">
    <property type="component" value="Unassembled WGS sequence"/>
</dbReference>
<dbReference type="InterPro" id="IPR006439">
    <property type="entry name" value="HAD-SF_hydro_IA"/>
</dbReference>
<organism evidence="1 2">
    <name type="scientific">Candidatus Eubacterium faecipullorum</name>
    <dbReference type="NCBI Taxonomy" id="2838571"/>
    <lineage>
        <taxon>Bacteria</taxon>
        <taxon>Bacillati</taxon>
        <taxon>Bacillota</taxon>
        <taxon>Clostridia</taxon>
        <taxon>Eubacteriales</taxon>
        <taxon>Eubacteriaceae</taxon>
        <taxon>Eubacterium</taxon>
    </lineage>
</organism>
<keyword evidence="1" id="KW-0378">Hydrolase</keyword>
<protein>
    <submittedName>
        <fullName evidence="1">HAD family hydrolase</fullName>
    </submittedName>
</protein>
<reference evidence="1" key="1">
    <citation type="journal article" date="2021" name="PeerJ">
        <title>Extensive microbial diversity within the chicken gut microbiome revealed by metagenomics and culture.</title>
        <authorList>
            <person name="Gilroy R."/>
            <person name="Ravi A."/>
            <person name="Getino M."/>
            <person name="Pursley I."/>
            <person name="Horton D.L."/>
            <person name="Alikhan N.F."/>
            <person name="Baker D."/>
            <person name="Gharbi K."/>
            <person name="Hall N."/>
            <person name="Watson M."/>
            <person name="Adriaenssens E.M."/>
            <person name="Foster-Nyarko E."/>
            <person name="Jarju S."/>
            <person name="Secka A."/>
            <person name="Antonio M."/>
            <person name="Oren A."/>
            <person name="Chaudhuri R.R."/>
            <person name="La Ragione R."/>
            <person name="Hildebrand F."/>
            <person name="Pallen M.J."/>
        </authorList>
    </citation>
    <scope>NUCLEOTIDE SEQUENCE</scope>
    <source>
        <strain evidence="1">421</strain>
    </source>
</reference>